<evidence type="ECO:0000313" key="2">
    <source>
        <dbReference type="EMBL" id="VDL60286.1"/>
    </source>
</evidence>
<evidence type="ECO:0000313" key="5">
    <source>
        <dbReference type="Proteomes" id="UP000321570"/>
    </source>
</evidence>
<keyword evidence="5" id="KW-1185">Reference proteome</keyword>
<organism evidence="6">
    <name type="scientific">Hymenolepis diminuta</name>
    <name type="common">Rat tapeworm</name>
    <dbReference type="NCBI Taxonomy" id="6216"/>
    <lineage>
        <taxon>Eukaryota</taxon>
        <taxon>Metazoa</taxon>
        <taxon>Spiralia</taxon>
        <taxon>Lophotrochozoa</taxon>
        <taxon>Platyhelminthes</taxon>
        <taxon>Cestoda</taxon>
        <taxon>Eucestoda</taxon>
        <taxon>Cyclophyllidea</taxon>
        <taxon>Hymenolepididae</taxon>
        <taxon>Hymenolepis</taxon>
    </lineage>
</organism>
<feature type="compositionally biased region" description="Basic and acidic residues" evidence="1">
    <location>
        <begin position="101"/>
        <end position="128"/>
    </location>
</feature>
<dbReference type="OrthoDB" id="6268949at2759"/>
<evidence type="ECO:0000313" key="4">
    <source>
        <dbReference type="Proteomes" id="UP000274504"/>
    </source>
</evidence>
<accession>A0A0R3SRW9</accession>
<evidence type="ECO:0000313" key="3">
    <source>
        <dbReference type="EMBL" id="VUZ50101.1"/>
    </source>
</evidence>
<reference evidence="3 5" key="3">
    <citation type="submission" date="2019-07" db="EMBL/GenBank/DDBJ databases">
        <authorList>
            <person name="Jastrzebski P J."/>
            <person name="Paukszto L."/>
            <person name="Jastrzebski P J."/>
        </authorList>
    </citation>
    <scope>NUCLEOTIDE SEQUENCE [LARGE SCALE GENOMIC DNA]</scope>
    <source>
        <strain evidence="3 5">WMS-il1</strain>
    </source>
</reference>
<gene>
    <name evidence="2" type="ORF">HDID_LOCUS7968</name>
    <name evidence="3" type="ORF">WMSIL1_LOCUS9042</name>
</gene>
<name>A0A0R3SRW9_HYMDI</name>
<dbReference type="WBParaSite" id="HDID_0000797001-mRNA-1">
    <property type="protein sequence ID" value="HDID_0000797001-mRNA-1"/>
    <property type="gene ID" value="HDID_0000797001"/>
</dbReference>
<dbReference type="AlphaFoldDB" id="A0A0R3SRW9"/>
<proteinExistence type="predicted"/>
<dbReference type="EMBL" id="CABIJS010000344">
    <property type="protein sequence ID" value="VUZ50101.1"/>
    <property type="molecule type" value="Genomic_DNA"/>
</dbReference>
<feature type="region of interest" description="Disordered" evidence="1">
    <location>
        <begin position="91"/>
        <end position="214"/>
    </location>
</feature>
<sequence>MGGKSSKLVITPENAETTVNAGTEVITQLKSNGENGNGEAVPPIDVVTESNGDCQAAVDITAETIPANGSIAEIKQKKANPINWIHKKISFKKAKTPKKPTSTEEKPVEPAVEEAKLVITEEGKKEETPPLAETGDVQIPSEEVPKVDQGTAVPEIPEVEQTVEPVVELCPPTEEVHTNIGEEQFVEEEEPKEEQEGIKQNGNRVSYDEEPAQPESYEVDMGISEKITDLVINEADSLLNGDRTHLNGDAVAPTDES</sequence>
<dbReference type="EMBL" id="UYSG01011005">
    <property type="protein sequence ID" value="VDL60286.1"/>
    <property type="molecule type" value="Genomic_DNA"/>
</dbReference>
<protein>
    <submittedName>
        <fullName evidence="6">Titin-like</fullName>
    </submittedName>
</protein>
<evidence type="ECO:0000313" key="6">
    <source>
        <dbReference type="WBParaSite" id="HDID_0000797001-mRNA-1"/>
    </source>
</evidence>
<dbReference type="Proteomes" id="UP000321570">
    <property type="component" value="Unassembled WGS sequence"/>
</dbReference>
<feature type="region of interest" description="Disordered" evidence="1">
    <location>
        <begin position="238"/>
        <end position="257"/>
    </location>
</feature>
<feature type="compositionally biased region" description="Acidic residues" evidence="1">
    <location>
        <begin position="184"/>
        <end position="193"/>
    </location>
</feature>
<reference evidence="6" key="1">
    <citation type="submission" date="2016-04" db="UniProtKB">
        <authorList>
            <consortium name="WormBaseParasite"/>
        </authorList>
    </citation>
    <scope>IDENTIFICATION</scope>
</reference>
<evidence type="ECO:0000256" key="1">
    <source>
        <dbReference type="SAM" id="MobiDB-lite"/>
    </source>
</evidence>
<dbReference type="Proteomes" id="UP000274504">
    <property type="component" value="Unassembled WGS sequence"/>
</dbReference>
<reference evidence="2 4" key="2">
    <citation type="submission" date="2018-11" db="EMBL/GenBank/DDBJ databases">
        <authorList>
            <consortium name="Pathogen Informatics"/>
        </authorList>
    </citation>
    <scope>NUCLEOTIDE SEQUENCE [LARGE SCALE GENOMIC DNA]</scope>
</reference>
<feature type="compositionally biased region" description="Low complexity" evidence="1">
    <location>
        <begin position="153"/>
        <end position="168"/>
    </location>
</feature>